<protein>
    <recommendedName>
        <fullName evidence="4">Ubiquitin-like protease family profile domain-containing protein</fullName>
    </recommendedName>
</protein>
<feature type="compositionally biased region" description="Basic and acidic residues" evidence="1">
    <location>
        <begin position="360"/>
        <end position="369"/>
    </location>
</feature>
<evidence type="ECO:0000313" key="2">
    <source>
        <dbReference type="EMBL" id="PTB34926.1"/>
    </source>
</evidence>
<dbReference type="OrthoDB" id="5084510at2759"/>
<dbReference type="SUPFAM" id="SSF54001">
    <property type="entry name" value="Cysteine proteinases"/>
    <property type="match status" value="1"/>
</dbReference>
<proteinExistence type="predicted"/>
<gene>
    <name evidence="2" type="ORF">M441DRAFT_32383</name>
</gene>
<dbReference type="Proteomes" id="UP000240493">
    <property type="component" value="Unassembled WGS sequence"/>
</dbReference>
<feature type="compositionally biased region" description="Acidic residues" evidence="1">
    <location>
        <begin position="103"/>
        <end position="112"/>
    </location>
</feature>
<name>A0A2T3YQY0_TRIA4</name>
<keyword evidence="3" id="KW-1185">Reference proteome</keyword>
<evidence type="ECO:0008006" key="4">
    <source>
        <dbReference type="Google" id="ProtNLM"/>
    </source>
</evidence>
<dbReference type="Gene3D" id="3.40.395.10">
    <property type="entry name" value="Adenoviral Proteinase, Chain A"/>
    <property type="match status" value="1"/>
</dbReference>
<feature type="region of interest" description="Disordered" evidence="1">
    <location>
        <begin position="349"/>
        <end position="369"/>
    </location>
</feature>
<feature type="region of interest" description="Disordered" evidence="1">
    <location>
        <begin position="88"/>
        <end position="134"/>
    </location>
</feature>
<dbReference type="AlphaFoldDB" id="A0A2T3YQY0"/>
<feature type="compositionally biased region" description="Acidic residues" evidence="1">
    <location>
        <begin position="118"/>
        <end position="134"/>
    </location>
</feature>
<accession>A0A2T3YQY0</accession>
<dbReference type="InterPro" id="IPR038765">
    <property type="entry name" value="Papain-like_cys_pep_sf"/>
</dbReference>
<evidence type="ECO:0000256" key="1">
    <source>
        <dbReference type="SAM" id="MobiDB-lite"/>
    </source>
</evidence>
<organism evidence="2 3">
    <name type="scientific">Trichoderma asperellum (strain ATCC 204424 / CBS 433.97 / NBRC 101777)</name>
    <dbReference type="NCBI Taxonomy" id="1042311"/>
    <lineage>
        <taxon>Eukaryota</taxon>
        <taxon>Fungi</taxon>
        <taxon>Dikarya</taxon>
        <taxon>Ascomycota</taxon>
        <taxon>Pezizomycotina</taxon>
        <taxon>Sordariomycetes</taxon>
        <taxon>Hypocreomycetidae</taxon>
        <taxon>Hypocreales</taxon>
        <taxon>Hypocreaceae</taxon>
        <taxon>Trichoderma</taxon>
    </lineage>
</organism>
<dbReference type="EMBL" id="KZ679287">
    <property type="protein sequence ID" value="PTB34926.1"/>
    <property type="molecule type" value="Genomic_DNA"/>
</dbReference>
<evidence type="ECO:0000313" key="3">
    <source>
        <dbReference type="Proteomes" id="UP000240493"/>
    </source>
</evidence>
<sequence>MSSSVSINDVQSPRQRMISKLTGIMDNILELYTDTSDDIDNLNRIDIGNEVELCAMFKNIIRKRTDNEQSLIASFAISLDSSFKGSDELPTGHEGLPGIVDDVSGDSSEESEYSSSDEASDIESEPAAEGDTMEYDSEFRDIRRWALSRQLLVKSTGHKFSVDALETLAPNECLSIDIVIACLHLCTKLPGVRAGSLIALYHKGSNSLRSHRPLEKAAKQIAAWDEAEKCPRKVYFFPLLHYNNSFSLLEVDIKERYIHHYDPIWTARSRMDDACMEQFPTFKYAVKYGIMQPDSQSCGLAIIGYACIRMLGYPTTPADFDVIAFRLQAVFILNSAWKRGELLDASMPLPKRQGLSQPAKVRDNKRQKH</sequence>
<reference evidence="2 3" key="1">
    <citation type="submission" date="2016-07" db="EMBL/GenBank/DDBJ databases">
        <title>Multiple horizontal gene transfer events from other fungi enriched the ability of initially mycotrophic Trichoderma (Ascomycota) to feed on dead plant biomass.</title>
        <authorList>
            <consortium name="DOE Joint Genome Institute"/>
            <person name="Aerts A."/>
            <person name="Atanasova L."/>
            <person name="Chenthamara K."/>
            <person name="Zhang J."/>
            <person name="Grujic M."/>
            <person name="Henrissat B."/>
            <person name="Kuo A."/>
            <person name="Salamov A."/>
            <person name="Lipzen A."/>
            <person name="Labutti K."/>
            <person name="Barry K."/>
            <person name="Miao Y."/>
            <person name="Rahimi M.J."/>
            <person name="Shen Q."/>
            <person name="Grigoriev I.V."/>
            <person name="Kubicek C.P."/>
            <person name="Druzhinina I.S."/>
        </authorList>
    </citation>
    <scope>NUCLEOTIDE SEQUENCE [LARGE SCALE GENOMIC DNA]</scope>
    <source>
        <strain evidence="2 3">CBS 433.97</strain>
    </source>
</reference>